<dbReference type="RefSeq" id="WP_088221736.1">
    <property type="nucleotide sequence ID" value="NZ_AP024590.1"/>
</dbReference>
<dbReference type="Gene3D" id="3.20.20.150">
    <property type="entry name" value="Divalent-metal-dependent TIM barrel enzymes"/>
    <property type="match status" value="1"/>
</dbReference>
<sequence length="271" mass="29572">MITFSATLACQYDTPFSPFPAAQFTRGLTWLSHSGFDAAELCINDYAGVEVAALREALDRAGLGCTTIATGQACKRDGLTLLSAEKSVVRRTQERLFAHIDAAAQLGSHVTIGSLRATDLPLDTPQYMNELATALFPCVEYARRNGVVLILEALNRYEVCQLHSAQEMMDYMAFSDAPENVGVLWDLFHAGIEDADFSTAIATLGARLRHVHLADSNRGFPGYGHLPLDEVYTTLRLAGYQGAVSLECLCRPSAQTVIEEAGELIARLRRL</sequence>
<dbReference type="EMBL" id="AP024590">
    <property type="protein sequence ID" value="BCU54000.1"/>
    <property type="molecule type" value="Genomic_DNA"/>
</dbReference>
<dbReference type="Proteomes" id="UP000682928">
    <property type="component" value="Chromosome"/>
</dbReference>
<proteinExistence type="predicted"/>
<protein>
    <recommendedName>
        <fullName evidence="1">Xylose isomerase-like TIM barrel domain-containing protein</fullName>
    </recommendedName>
</protein>
<dbReference type="InterPro" id="IPR013022">
    <property type="entry name" value="Xyl_isomerase-like_TIM-brl"/>
</dbReference>
<evidence type="ECO:0000313" key="3">
    <source>
        <dbReference type="Proteomes" id="UP000682928"/>
    </source>
</evidence>
<dbReference type="InterPro" id="IPR050312">
    <property type="entry name" value="IolE/XylAMocC-like"/>
</dbReference>
<gene>
    <name evidence="2" type="ORF">ENKO_05940</name>
</gene>
<dbReference type="Pfam" id="PF01261">
    <property type="entry name" value="AP_endonuc_2"/>
    <property type="match status" value="1"/>
</dbReference>
<feature type="domain" description="Xylose isomerase-like TIM barrel" evidence="1">
    <location>
        <begin position="30"/>
        <end position="263"/>
    </location>
</feature>
<dbReference type="PANTHER" id="PTHR12110">
    <property type="entry name" value="HYDROXYPYRUVATE ISOMERASE"/>
    <property type="match status" value="1"/>
</dbReference>
<dbReference type="InterPro" id="IPR036237">
    <property type="entry name" value="Xyl_isomerase-like_sf"/>
</dbReference>
<dbReference type="AlphaFoldDB" id="A0AA86M4N6"/>
<dbReference type="SUPFAM" id="SSF51658">
    <property type="entry name" value="Xylose isomerase-like"/>
    <property type="match status" value="1"/>
</dbReference>
<evidence type="ECO:0000313" key="2">
    <source>
        <dbReference type="EMBL" id="BCU54000.1"/>
    </source>
</evidence>
<reference evidence="2" key="1">
    <citation type="submission" date="2021-04" db="EMBL/GenBank/DDBJ databases">
        <title>Difference and commonality of drug resistance evolution in various bacteria. and drug sensitivity profiles.</title>
        <authorList>
            <person name="Maeda T."/>
            <person name="Shibai A."/>
            <person name="Kawada K."/>
            <person name="Kotani H."/>
            <person name="Tarusawa Y."/>
            <person name="Tanabe K."/>
            <person name="Furusawa C."/>
        </authorList>
    </citation>
    <scope>NUCLEOTIDE SEQUENCE</scope>
    <source>
        <strain evidence="2">JCM 8580</strain>
    </source>
</reference>
<name>A0AA86M4N6_9ENTR</name>
<accession>A0AA86M4N6</accession>
<evidence type="ECO:0000259" key="1">
    <source>
        <dbReference type="Pfam" id="PF01261"/>
    </source>
</evidence>
<organism evidence="2 3">
    <name type="scientific">Enterobacter kobei</name>
    <dbReference type="NCBI Taxonomy" id="208224"/>
    <lineage>
        <taxon>Bacteria</taxon>
        <taxon>Pseudomonadati</taxon>
        <taxon>Pseudomonadota</taxon>
        <taxon>Gammaproteobacteria</taxon>
        <taxon>Enterobacterales</taxon>
        <taxon>Enterobacteriaceae</taxon>
        <taxon>Enterobacter</taxon>
        <taxon>Enterobacter cloacae complex</taxon>
    </lineage>
</organism>